<dbReference type="RefSeq" id="WP_141337038.1">
    <property type="nucleotide sequence ID" value="NZ_JBHMAX010000012.1"/>
</dbReference>
<evidence type="ECO:0000313" key="3">
    <source>
        <dbReference type="Proteomes" id="UP001589613"/>
    </source>
</evidence>
<comment type="caution">
    <text evidence="2">The sequence shown here is derived from an EMBL/GenBank/DDBJ whole genome shotgun (WGS) entry which is preliminary data.</text>
</comment>
<reference evidence="2 3" key="1">
    <citation type="submission" date="2024-09" db="EMBL/GenBank/DDBJ databases">
        <authorList>
            <person name="Sun Q."/>
            <person name="Mori K."/>
        </authorList>
    </citation>
    <scope>NUCLEOTIDE SEQUENCE [LARGE SCALE GENOMIC DNA]</scope>
    <source>
        <strain evidence="2 3">JCM 12763</strain>
    </source>
</reference>
<gene>
    <name evidence="2" type="ORF">ACFFN0_06100</name>
</gene>
<dbReference type="SUPFAM" id="SSF54001">
    <property type="entry name" value="Cysteine proteinases"/>
    <property type="match status" value="1"/>
</dbReference>
<name>A0ABV5V1J8_9MICO</name>
<dbReference type="InterPro" id="IPR038765">
    <property type="entry name" value="Papain-like_cys_pep_sf"/>
</dbReference>
<sequence>MRRRVSSTLTATVTAPVEATLGVAVADGVAREEERLVVTLDGDEVDVQEVLDPTTGTRWHVLRDVGPGDLSVEYAATVTDGGAAGEVAPLDRVRGVRPSRYVDLDRLESVARAEVGEVVDEEDVLRVATWVHEHLRYVPGSSRVTDGASDTYLARRGVCRDYAHLTMALLRARGIPARLMACYAPGLSPMDFHAVVEAAVGGRWVVVDPTRLAPRPSLVRISTGADAAETSFLTVHTGGLTFGGLTVTAVVEGEDLPADDHGSTVAVG</sequence>
<dbReference type="PANTHER" id="PTHR33490">
    <property type="entry name" value="BLR5614 PROTEIN-RELATED"/>
    <property type="match status" value="1"/>
</dbReference>
<dbReference type="PANTHER" id="PTHR33490:SF12">
    <property type="entry name" value="BLL5557 PROTEIN"/>
    <property type="match status" value="1"/>
</dbReference>
<dbReference type="EMBL" id="JBHMAX010000012">
    <property type="protein sequence ID" value="MFB9731608.1"/>
    <property type="molecule type" value="Genomic_DNA"/>
</dbReference>
<dbReference type="Pfam" id="PF01841">
    <property type="entry name" value="Transglut_core"/>
    <property type="match status" value="1"/>
</dbReference>
<evidence type="ECO:0000313" key="2">
    <source>
        <dbReference type="EMBL" id="MFB9731608.1"/>
    </source>
</evidence>
<proteinExistence type="predicted"/>
<evidence type="ECO:0000259" key="1">
    <source>
        <dbReference type="SMART" id="SM00460"/>
    </source>
</evidence>
<dbReference type="InterPro" id="IPR002931">
    <property type="entry name" value="Transglutaminase-like"/>
</dbReference>
<feature type="domain" description="Transglutaminase-like" evidence="1">
    <location>
        <begin position="151"/>
        <end position="211"/>
    </location>
</feature>
<protein>
    <submittedName>
        <fullName evidence="2">Transglutaminase family protein</fullName>
    </submittedName>
</protein>
<organism evidence="2 3">
    <name type="scientific">Ornithinimicrobium kibberense</name>
    <dbReference type="NCBI Taxonomy" id="282060"/>
    <lineage>
        <taxon>Bacteria</taxon>
        <taxon>Bacillati</taxon>
        <taxon>Actinomycetota</taxon>
        <taxon>Actinomycetes</taxon>
        <taxon>Micrococcales</taxon>
        <taxon>Ornithinimicrobiaceae</taxon>
        <taxon>Ornithinimicrobium</taxon>
    </lineage>
</organism>
<keyword evidence="3" id="KW-1185">Reference proteome</keyword>
<dbReference type="Proteomes" id="UP001589613">
    <property type="component" value="Unassembled WGS sequence"/>
</dbReference>
<dbReference type="Gene3D" id="2.60.40.2250">
    <property type="match status" value="1"/>
</dbReference>
<dbReference type="Gene3D" id="3.10.620.30">
    <property type="match status" value="1"/>
</dbReference>
<dbReference type="SMART" id="SM00460">
    <property type="entry name" value="TGc"/>
    <property type="match status" value="1"/>
</dbReference>
<accession>A0ABV5V1J8</accession>